<dbReference type="SUPFAM" id="SSF51735">
    <property type="entry name" value="NAD(P)-binding Rossmann-fold domains"/>
    <property type="match status" value="1"/>
</dbReference>
<dbReference type="Gene3D" id="3.40.50.720">
    <property type="entry name" value="NAD(P)-binding Rossmann-like Domain"/>
    <property type="match status" value="1"/>
</dbReference>
<evidence type="ECO:0000313" key="5">
    <source>
        <dbReference type="Proteomes" id="UP000823388"/>
    </source>
</evidence>
<evidence type="ECO:0000256" key="2">
    <source>
        <dbReference type="ARBA" id="ARBA00023002"/>
    </source>
</evidence>
<evidence type="ECO:0000313" key="4">
    <source>
        <dbReference type="EMBL" id="KAG2587507.1"/>
    </source>
</evidence>
<keyword evidence="2" id="KW-0560">Oxidoreductase</keyword>
<dbReference type="Gene3D" id="3.90.25.10">
    <property type="entry name" value="UDP-galactose 4-epimerase, domain 1"/>
    <property type="match status" value="1"/>
</dbReference>
<gene>
    <name evidence="4" type="ORF">PVAP13_5NG152500</name>
</gene>
<evidence type="ECO:0000259" key="3">
    <source>
        <dbReference type="Pfam" id="PF05368"/>
    </source>
</evidence>
<accession>A0A8T0RNC0</accession>
<keyword evidence="5" id="KW-1185">Reference proteome</keyword>
<name>A0A8T0RNC0_PANVG</name>
<dbReference type="InterPro" id="IPR045312">
    <property type="entry name" value="PCBER-like"/>
</dbReference>
<dbReference type="OrthoDB" id="419598at2759"/>
<dbReference type="PANTHER" id="PTHR43349">
    <property type="entry name" value="PINORESINOL REDUCTASE-RELATED"/>
    <property type="match status" value="1"/>
</dbReference>
<protein>
    <recommendedName>
        <fullName evidence="3">NmrA-like domain-containing protein</fullName>
    </recommendedName>
</protein>
<dbReference type="InterPro" id="IPR008030">
    <property type="entry name" value="NmrA-like"/>
</dbReference>
<dbReference type="InterPro" id="IPR050608">
    <property type="entry name" value="NmrA-type/Isoflavone_red_sf"/>
</dbReference>
<dbReference type="PANTHER" id="PTHR43349:SF64">
    <property type="entry name" value="NMRA-LIKE DOMAIN-CONTAINING PROTEIN"/>
    <property type="match status" value="1"/>
</dbReference>
<dbReference type="CDD" id="cd05259">
    <property type="entry name" value="PCBER_SDR_a"/>
    <property type="match status" value="1"/>
</dbReference>
<dbReference type="EMBL" id="CM029046">
    <property type="protein sequence ID" value="KAG2587507.1"/>
    <property type="molecule type" value="Genomic_DNA"/>
</dbReference>
<proteinExistence type="predicted"/>
<sequence length="314" mass="33472">MTSEKSKILVVGGTGYLGRHVVAASARLGHPTFALVRDTAASDAARAALLKSFQDAGVTLVKGDLYDRASLVSAVKLADVVISTVGAPQIADQTRLIDAIKEAGNVKRFIPSEFGLDADRSGAVEPARSTFITTKAAVRRAAEAAGVPYTLVWTGYFFGYGLPGIGQVLAQSPPADTAVVLGGGDARVSFVDEGDIGTYTVLAADDPRAANRTLYVKPPANTLSHNELLALWETKTGRAFERVHIPEDAVLKQIQASSAEARTPLDSILLSIWHAVHVRGEHEFEIDPSSGVDATELYPDVKYTTVDEYLNRLL</sequence>
<comment type="caution">
    <text evidence="4">The sequence shown here is derived from an EMBL/GenBank/DDBJ whole genome shotgun (WGS) entry which is preliminary data.</text>
</comment>
<dbReference type="GO" id="GO:0016491">
    <property type="term" value="F:oxidoreductase activity"/>
    <property type="evidence" value="ECO:0007669"/>
    <property type="project" value="UniProtKB-KW"/>
</dbReference>
<feature type="domain" description="NmrA-like" evidence="3">
    <location>
        <begin position="4"/>
        <end position="310"/>
    </location>
</feature>
<dbReference type="Pfam" id="PF05368">
    <property type="entry name" value="NmrA"/>
    <property type="match status" value="1"/>
</dbReference>
<dbReference type="InterPro" id="IPR036291">
    <property type="entry name" value="NAD(P)-bd_dom_sf"/>
</dbReference>
<dbReference type="Proteomes" id="UP000823388">
    <property type="component" value="Chromosome 5N"/>
</dbReference>
<reference evidence="4" key="1">
    <citation type="submission" date="2020-05" db="EMBL/GenBank/DDBJ databases">
        <title>WGS assembly of Panicum virgatum.</title>
        <authorList>
            <person name="Lovell J.T."/>
            <person name="Jenkins J."/>
            <person name="Shu S."/>
            <person name="Juenger T.E."/>
            <person name="Schmutz J."/>
        </authorList>
    </citation>
    <scope>NUCLEOTIDE SEQUENCE</scope>
    <source>
        <strain evidence="4">AP13</strain>
    </source>
</reference>
<organism evidence="4 5">
    <name type="scientific">Panicum virgatum</name>
    <name type="common">Blackwell switchgrass</name>
    <dbReference type="NCBI Taxonomy" id="38727"/>
    <lineage>
        <taxon>Eukaryota</taxon>
        <taxon>Viridiplantae</taxon>
        <taxon>Streptophyta</taxon>
        <taxon>Embryophyta</taxon>
        <taxon>Tracheophyta</taxon>
        <taxon>Spermatophyta</taxon>
        <taxon>Magnoliopsida</taxon>
        <taxon>Liliopsida</taxon>
        <taxon>Poales</taxon>
        <taxon>Poaceae</taxon>
        <taxon>PACMAD clade</taxon>
        <taxon>Panicoideae</taxon>
        <taxon>Panicodae</taxon>
        <taxon>Paniceae</taxon>
        <taxon>Panicinae</taxon>
        <taxon>Panicum</taxon>
        <taxon>Panicum sect. Hiantes</taxon>
    </lineage>
</organism>
<keyword evidence="1" id="KW-0521">NADP</keyword>
<dbReference type="AlphaFoldDB" id="A0A8T0RNC0"/>
<evidence type="ECO:0000256" key="1">
    <source>
        <dbReference type="ARBA" id="ARBA00022857"/>
    </source>
</evidence>